<keyword evidence="4 5" id="KW-0067">ATP-binding</keyword>
<keyword evidence="5" id="KW-0234">DNA repair</keyword>
<dbReference type="SMART" id="SM00382">
    <property type="entry name" value="AAA"/>
    <property type="match status" value="1"/>
</dbReference>
<feature type="compositionally biased region" description="Basic and acidic residues" evidence="6">
    <location>
        <begin position="222"/>
        <end position="231"/>
    </location>
</feature>
<dbReference type="InterPro" id="IPR027417">
    <property type="entry name" value="P-loop_NTPase"/>
</dbReference>
<dbReference type="EC" id="5.6.2.3" evidence="5"/>
<feature type="region of interest" description="Disordered" evidence="6">
    <location>
        <begin position="170"/>
        <end position="232"/>
    </location>
</feature>
<feature type="region of interest" description="Disordered" evidence="6">
    <location>
        <begin position="1"/>
        <end position="81"/>
    </location>
</feature>
<feature type="compositionally biased region" description="Polar residues" evidence="6">
    <location>
        <begin position="175"/>
        <end position="193"/>
    </location>
</feature>
<dbReference type="InterPro" id="IPR051055">
    <property type="entry name" value="PIF1_helicase"/>
</dbReference>
<dbReference type="PANTHER" id="PTHR47642">
    <property type="entry name" value="ATP-DEPENDENT DNA HELICASE"/>
    <property type="match status" value="1"/>
</dbReference>
<dbReference type="Pfam" id="PF01693">
    <property type="entry name" value="Cauli_VI"/>
    <property type="match status" value="1"/>
</dbReference>
<dbReference type="Pfam" id="PF05970">
    <property type="entry name" value="PIF1"/>
    <property type="match status" value="1"/>
</dbReference>
<dbReference type="EMBL" id="MJBS01000036">
    <property type="protein sequence ID" value="OHE99483.1"/>
    <property type="molecule type" value="Genomic_DNA"/>
</dbReference>
<feature type="domain" description="AAA+ ATPase" evidence="7">
    <location>
        <begin position="244"/>
        <end position="392"/>
    </location>
</feature>
<dbReference type="Pfam" id="PF21530">
    <property type="entry name" value="Pif1_2B_dom"/>
    <property type="match status" value="1"/>
</dbReference>
<dbReference type="InterPro" id="IPR011320">
    <property type="entry name" value="RNase_H1_N"/>
</dbReference>
<dbReference type="SUPFAM" id="SSF52540">
    <property type="entry name" value="P-loop containing nucleoside triphosphate hydrolases"/>
    <property type="match status" value="2"/>
</dbReference>
<dbReference type="PANTHER" id="PTHR47642:SF7">
    <property type="entry name" value="ATP-DEPENDENT DNA HELICASE PIF1"/>
    <property type="match status" value="1"/>
</dbReference>
<dbReference type="GO" id="GO:0005524">
    <property type="term" value="F:ATP binding"/>
    <property type="evidence" value="ECO:0007669"/>
    <property type="project" value="UniProtKB-KW"/>
</dbReference>
<comment type="cofactor">
    <cofactor evidence="5">
        <name>Mg(2+)</name>
        <dbReference type="ChEBI" id="CHEBI:18420"/>
    </cofactor>
</comment>
<dbReference type="RefSeq" id="XP_022476631.1">
    <property type="nucleotide sequence ID" value="XM_022616926.1"/>
</dbReference>
<evidence type="ECO:0000256" key="3">
    <source>
        <dbReference type="ARBA" id="ARBA00022806"/>
    </source>
</evidence>
<sequence length="765" mass="85668">MPMDDCKKCLPYTEHSPDTSAKRTDAPGGSSSAPTPKRQRSQTEPVYIDLTTSSEAGGQPQAASGHQPQVDPGSSANPSQMSIEHQVERLIEGYIKGVPRQVYGKKGKYYVVWNGLKCGIFTNWPEVQGSVKGFSGQGFKDGIIHTSTKEFDHAVALLRNGLKQKLEMHNAAHRPQQSLREQPQATHQRTPQHTPAASNSAAANPVATTAVAGEPQSGKLEPVPDPREPPLCKEQQGAMDLAMAGHNLFITGSGGCGKSVLVKALQNSFKASRKTVHLIAPTGLAALNINGRTAFNYAGWVPDNMRKTFDFIKKKSRGDRIFKRFRITDVLIIDEISMVENRFFQRLGDIMRHVRGISAKPRPGEVQVREEDQIKGDVGGAFGGVQIIVVGDFCQLPPVRPFQHCTDCEREMARDKSETTTLYSCPRGHQNFQDNDKWAFKSVEWKRCRFKYVHLKMIHRQKDEEFVGILQKCRLGKILDKSDITTLLEHCTEVENGTRLYSLRYQVDARNAAELRRLPGKSINYRCLDGYKPETYDVDDRFDPTISMFTIPESASNFLKDHRYASRLELKINMPVILLANLDLVAKLCNGSQGIIRDFWPRVKLDPPAEPQGHNYEGDPEGYRRAMERYRQTKYFLEASNAPVMFPEVEFSDGTRRVIGPDCTVNEIGDKGPRFYSMLSRVQIPLAPGWAMTIHKSQGMTLDRVIVDLGSVFEKGQAYVAMSRARSLKGLKIENTTRDGLQQGLQLDPEVRDFMEKLDGIGKAE</sequence>
<keyword evidence="3 5" id="KW-0347">Helicase</keyword>
<name>A0A1G4BDN3_9PEZI</name>
<dbReference type="GO" id="GO:0006281">
    <property type="term" value="P:DNA repair"/>
    <property type="evidence" value="ECO:0007669"/>
    <property type="project" value="UniProtKB-KW"/>
</dbReference>
<proteinExistence type="inferred from homology"/>
<comment type="caution">
    <text evidence="8">The sequence shown here is derived from an EMBL/GenBank/DDBJ whole genome shotgun (WGS) entry which is preliminary data.</text>
</comment>
<evidence type="ECO:0000256" key="1">
    <source>
        <dbReference type="ARBA" id="ARBA00022741"/>
    </source>
</evidence>
<feature type="compositionally biased region" description="Polar residues" evidence="6">
    <location>
        <begin position="50"/>
        <end position="81"/>
    </location>
</feature>
<evidence type="ECO:0000259" key="7">
    <source>
        <dbReference type="SMART" id="SM00382"/>
    </source>
</evidence>
<dbReference type="STRING" id="1209926.A0A1G4BDN3"/>
<protein>
    <recommendedName>
        <fullName evidence="5">ATP-dependent DNA helicase</fullName>
        <ecNumber evidence="5">5.6.2.3</ecNumber>
    </recommendedName>
</protein>
<dbReference type="Gene3D" id="3.40.970.10">
    <property type="entry name" value="Ribonuclease H1, N-terminal domain"/>
    <property type="match status" value="1"/>
</dbReference>
<dbReference type="AlphaFoldDB" id="A0A1G4BDN3"/>
<keyword evidence="2 5" id="KW-0378">Hydrolase</keyword>
<dbReference type="SUPFAM" id="SSF55658">
    <property type="entry name" value="L9 N-domain-like"/>
    <property type="match status" value="1"/>
</dbReference>
<dbReference type="InterPro" id="IPR003840">
    <property type="entry name" value="DNA_helicase_dom"/>
</dbReference>
<evidence type="ECO:0000256" key="2">
    <source>
        <dbReference type="ARBA" id="ARBA00022801"/>
    </source>
</evidence>
<organism evidence="8 9">
    <name type="scientific">Colletotrichum orchidophilum</name>
    <dbReference type="NCBI Taxonomy" id="1209926"/>
    <lineage>
        <taxon>Eukaryota</taxon>
        <taxon>Fungi</taxon>
        <taxon>Dikarya</taxon>
        <taxon>Ascomycota</taxon>
        <taxon>Pezizomycotina</taxon>
        <taxon>Sordariomycetes</taxon>
        <taxon>Hypocreomycetidae</taxon>
        <taxon>Glomerellales</taxon>
        <taxon>Glomerellaceae</taxon>
        <taxon>Colletotrichum</taxon>
    </lineage>
</organism>
<accession>A0A1G4BDN3</accession>
<dbReference type="CDD" id="cd18809">
    <property type="entry name" value="SF1_C_RecD"/>
    <property type="match status" value="1"/>
</dbReference>
<feature type="compositionally biased region" description="Low complexity" evidence="6">
    <location>
        <begin position="195"/>
        <end position="212"/>
    </location>
</feature>
<dbReference type="Gene3D" id="3.40.50.300">
    <property type="entry name" value="P-loop containing nucleotide triphosphate hydrolases"/>
    <property type="match status" value="2"/>
</dbReference>
<gene>
    <name evidence="8" type="ORF">CORC01_05283</name>
</gene>
<reference evidence="8 9" key="1">
    <citation type="submission" date="2016-09" db="EMBL/GenBank/DDBJ databases">
        <authorList>
            <person name="Capua I."/>
            <person name="De Benedictis P."/>
            <person name="Joannis T."/>
            <person name="Lombin L.H."/>
            <person name="Cattoli G."/>
        </authorList>
    </citation>
    <scope>NUCLEOTIDE SEQUENCE [LARGE SCALE GENOMIC DNA]</scope>
    <source>
        <strain evidence="8 9">IMI 309357</strain>
    </source>
</reference>
<feature type="compositionally biased region" description="Basic and acidic residues" evidence="6">
    <location>
        <begin position="15"/>
        <end position="25"/>
    </location>
</feature>
<dbReference type="InterPro" id="IPR010285">
    <property type="entry name" value="DNA_helicase_pif1-like_DEAD"/>
</dbReference>
<keyword evidence="5" id="KW-0227">DNA damage</keyword>
<comment type="similarity">
    <text evidence="5">Belongs to the helicase family.</text>
</comment>
<dbReference type="InterPro" id="IPR003593">
    <property type="entry name" value="AAA+_ATPase"/>
</dbReference>
<dbReference type="GO" id="GO:0006310">
    <property type="term" value="P:DNA recombination"/>
    <property type="evidence" value="ECO:0007669"/>
    <property type="project" value="UniProtKB-KW"/>
</dbReference>
<dbReference type="OrthoDB" id="4843740at2759"/>
<dbReference type="InterPro" id="IPR009027">
    <property type="entry name" value="Ribosomal_bL9/RNase_H1_N"/>
</dbReference>
<dbReference type="Pfam" id="PF02689">
    <property type="entry name" value="Herpes_Helicase"/>
    <property type="match status" value="1"/>
</dbReference>
<dbReference type="InterPro" id="IPR049163">
    <property type="entry name" value="Pif1-like_2B_dom"/>
</dbReference>
<dbReference type="GO" id="GO:0016887">
    <property type="term" value="F:ATP hydrolysis activity"/>
    <property type="evidence" value="ECO:0007669"/>
    <property type="project" value="RHEA"/>
</dbReference>
<dbReference type="InterPro" id="IPR037056">
    <property type="entry name" value="RNase_H1_N_sf"/>
</dbReference>
<evidence type="ECO:0000256" key="5">
    <source>
        <dbReference type="RuleBase" id="RU363044"/>
    </source>
</evidence>
<keyword evidence="5" id="KW-0233">DNA recombination</keyword>
<dbReference type="GO" id="GO:0000723">
    <property type="term" value="P:telomere maintenance"/>
    <property type="evidence" value="ECO:0007669"/>
    <property type="project" value="InterPro"/>
</dbReference>
<keyword evidence="9" id="KW-1185">Reference proteome</keyword>
<keyword evidence="1 5" id="KW-0547">Nucleotide-binding</keyword>
<dbReference type="Proteomes" id="UP000176998">
    <property type="component" value="Unassembled WGS sequence"/>
</dbReference>
<dbReference type="GO" id="GO:0043139">
    <property type="term" value="F:5'-3' DNA helicase activity"/>
    <property type="evidence" value="ECO:0007669"/>
    <property type="project" value="UniProtKB-EC"/>
</dbReference>
<dbReference type="GeneID" id="34558436"/>
<evidence type="ECO:0000313" key="8">
    <source>
        <dbReference type="EMBL" id="OHE99483.1"/>
    </source>
</evidence>
<evidence type="ECO:0000313" key="9">
    <source>
        <dbReference type="Proteomes" id="UP000176998"/>
    </source>
</evidence>
<evidence type="ECO:0000256" key="4">
    <source>
        <dbReference type="ARBA" id="ARBA00022840"/>
    </source>
</evidence>
<evidence type="ECO:0000256" key="6">
    <source>
        <dbReference type="SAM" id="MobiDB-lite"/>
    </source>
</evidence>
<comment type="catalytic activity">
    <reaction evidence="5">
        <text>ATP + H2O = ADP + phosphate + H(+)</text>
        <dbReference type="Rhea" id="RHEA:13065"/>
        <dbReference type="ChEBI" id="CHEBI:15377"/>
        <dbReference type="ChEBI" id="CHEBI:15378"/>
        <dbReference type="ChEBI" id="CHEBI:30616"/>
        <dbReference type="ChEBI" id="CHEBI:43474"/>
        <dbReference type="ChEBI" id="CHEBI:456216"/>
        <dbReference type="EC" id="5.6.2.3"/>
    </reaction>
</comment>